<evidence type="ECO:0000313" key="1">
    <source>
        <dbReference type="EMBL" id="GII34166.1"/>
    </source>
</evidence>
<keyword evidence="2" id="KW-1185">Reference proteome</keyword>
<organism evidence="1 2">
    <name type="scientific">Planotetraspora mira</name>
    <dbReference type="NCBI Taxonomy" id="58121"/>
    <lineage>
        <taxon>Bacteria</taxon>
        <taxon>Bacillati</taxon>
        <taxon>Actinomycetota</taxon>
        <taxon>Actinomycetes</taxon>
        <taxon>Streptosporangiales</taxon>
        <taxon>Streptosporangiaceae</taxon>
        <taxon>Planotetraspora</taxon>
    </lineage>
</organism>
<reference evidence="1 2" key="1">
    <citation type="submission" date="2021-01" db="EMBL/GenBank/DDBJ databases">
        <title>Whole genome shotgun sequence of Planotetraspora mira NBRC 15435.</title>
        <authorList>
            <person name="Komaki H."/>
            <person name="Tamura T."/>
        </authorList>
    </citation>
    <scope>NUCLEOTIDE SEQUENCE [LARGE SCALE GENOMIC DNA]</scope>
    <source>
        <strain evidence="1 2">NBRC 15435</strain>
    </source>
</reference>
<evidence type="ECO:0000313" key="2">
    <source>
        <dbReference type="Proteomes" id="UP000650628"/>
    </source>
</evidence>
<proteinExistence type="predicted"/>
<protein>
    <submittedName>
        <fullName evidence="1">Uncharacterized protein</fullName>
    </submittedName>
</protein>
<name>A0A8J3TX90_9ACTN</name>
<dbReference type="AlphaFoldDB" id="A0A8J3TX90"/>
<sequence>MDTIREQQRAFQHDLLTDLQDMLGSREITAILIADQYGRPALEVVDSQSRTRRVFVHLAFLWFYWGDERDERISCLRLPTAADRIEGAAREGWREGEQGELGIDLMKILDAHRS</sequence>
<dbReference type="RefSeq" id="WP_203957977.1">
    <property type="nucleotide sequence ID" value="NZ_BOOO01000047.1"/>
</dbReference>
<dbReference type="Proteomes" id="UP000650628">
    <property type="component" value="Unassembled WGS sequence"/>
</dbReference>
<accession>A0A8J3TX90</accession>
<comment type="caution">
    <text evidence="1">The sequence shown here is derived from an EMBL/GenBank/DDBJ whole genome shotgun (WGS) entry which is preliminary data.</text>
</comment>
<dbReference type="EMBL" id="BOOO01000047">
    <property type="protein sequence ID" value="GII34166.1"/>
    <property type="molecule type" value="Genomic_DNA"/>
</dbReference>
<gene>
    <name evidence="1" type="ORF">Pmi06nite_76080</name>
</gene>